<dbReference type="InterPro" id="IPR029058">
    <property type="entry name" value="AB_hydrolase_fold"/>
</dbReference>
<evidence type="ECO:0000313" key="1">
    <source>
        <dbReference type="EMBL" id="TMW66266.1"/>
    </source>
</evidence>
<evidence type="ECO:0000313" key="2">
    <source>
        <dbReference type="Proteomes" id="UP000794436"/>
    </source>
</evidence>
<dbReference type="InterPro" id="IPR052920">
    <property type="entry name" value="DNA-binding_regulatory"/>
</dbReference>
<dbReference type="OrthoDB" id="10249433at2759"/>
<evidence type="ECO:0008006" key="3">
    <source>
        <dbReference type="Google" id="ProtNLM"/>
    </source>
</evidence>
<protein>
    <recommendedName>
        <fullName evidence="3">Serine aminopeptidase S33 domain-containing protein</fullName>
    </recommendedName>
</protein>
<dbReference type="Proteomes" id="UP000794436">
    <property type="component" value="Unassembled WGS sequence"/>
</dbReference>
<dbReference type="PANTHER" id="PTHR43358">
    <property type="entry name" value="ALPHA/BETA-HYDROLASE"/>
    <property type="match status" value="1"/>
</dbReference>
<sequence length="429" mass="47882">MEIFQDGELEEELRKSDLQAGSLSAIWTLFSSSYEEAVNSLTCPVRASYTLADLGHVDFSLDPAQDVHREDFQLYNCRGQALECSFWRKQGQPVDTSRTSAPPCIVYLHGMSSSRRECVYLRHKVLSAGFSLFAFDLSGSGLSEGEFISFGYYEKDDLRTVLDYLFATGKASAVGLWGRCIGGATILQHQQIALTYKYKTLRVPKFEAHRLQIEESKATGELLCVRPPRVFPFRVTSLSANNGDFVILSINRHLVKNLDVAACKRLLTTNCQDGVIEIAGYEQSNGVSNGVTCDFVFGLTVDSTYGDMQQVIADMLTEVGKSAEKRNISFTSAMMGAASRLISHSVKKTAGYQFKDIAVLDDVPLFRLPCLFVSARRKDFISPAHTRAIYDHYGGEKTWLDFGGVHDENRPNEIVDAICSHFCSRWKRV</sequence>
<dbReference type="Gene3D" id="3.40.50.1820">
    <property type="entry name" value="alpha/beta hydrolase"/>
    <property type="match status" value="1"/>
</dbReference>
<comment type="caution">
    <text evidence="1">The sequence shown here is derived from an EMBL/GenBank/DDBJ whole genome shotgun (WGS) entry which is preliminary data.</text>
</comment>
<proteinExistence type="predicted"/>
<dbReference type="EMBL" id="SPLM01000036">
    <property type="protein sequence ID" value="TMW66266.1"/>
    <property type="molecule type" value="Genomic_DNA"/>
</dbReference>
<dbReference type="AlphaFoldDB" id="A0A8K1CPB0"/>
<keyword evidence="2" id="KW-1185">Reference proteome</keyword>
<name>A0A8K1CPB0_PYTOL</name>
<dbReference type="SUPFAM" id="SSF53474">
    <property type="entry name" value="alpha/beta-Hydrolases"/>
    <property type="match status" value="1"/>
</dbReference>
<reference evidence="1" key="1">
    <citation type="submission" date="2019-03" db="EMBL/GenBank/DDBJ databases">
        <title>Long read genome sequence of the mycoparasitic Pythium oligandrum ATCC 38472 isolated from sugarbeet rhizosphere.</title>
        <authorList>
            <person name="Gaulin E."/>
        </authorList>
    </citation>
    <scope>NUCLEOTIDE SEQUENCE</scope>
    <source>
        <strain evidence="1">ATCC 38472_TT</strain>
    </source>
</reference>
<dbReference type="PANTHER" id="PTHR43358:SF4">
    <property type="entry name" value="ALPHA_BETA HYDROLASE FOLD-1 DOMAIN-CONTAINING PROTEIN"/>
    <property type="match status" value="1"/>
</dbReference>
<organism evidence="1 2">
    <name type="scientific">Pythium oligandrum</name>
    <name type="common">Mycoparasitic fungus</name>
    <dbReference type="NCBI Taxonomy" id="41045"/>
    <lineage>
        <taxon>Eukaryota</taxon>
        <taxon>Sar</taxon>
        <taxon>Stramenopiles</taxon>
        <taxon>Oomycota</taxon>
        <taxon>Peronosporomycetes</taxon>
        <taxon>Pythiales</taxon>
        <taxon>Pythiaceae</taxon>
        <taxon>Pythium</taxon>
    </lineage>
</organism>
<gene>
    <name evidence="1" type="ORF">Poli38472_004031</name>
</gene>
<accession>A0A8K1CPB0</accession>